<dbReference type="Proteomes" id="UP001479290">
    <property type="component" value="Unassembled WGS sequence"/>
</dbReference>
<evidence type="ECO:0000313" key="3">
    <source>
        <dbReference type="Proteomes" id="UP001479290"/>
    </source>
</evidence>
<evidence type="ECO:0000313" key="2">
    <source>
        <dbReference type="EMBL" id="KAK9955083.1"/>
    </source>
</evidence>
<dbReference type="EMBL" id="JAWDJR010000021">
    <property type="protein sequence ID" value="KAK9955083.1"/>
    <property type="molecule type" value="Genomic_DNA"/>
</dbReference>
<evidence type="ECO:0000256" key="1">
    <source>
        <dbReference type="SAM" id="MobiDB-lite"/>
    </source>
</evidence>
<feature type="compositionally biased region" description="Basic and acidic residues" evidence="1">
    <location>
        <begin position="22"/>
        <end position="32"/>
    </location>
</feature>
<feature type="region of interest" description="Disordered" evidence="1">
    <location>
        <begin position="6"/>
        <end position="39"/>
    </location>
</feature>
<feature type="non-terminal residue" evidence="2">
    <location>
        <position position="1"/>
    </location>
</feature>
<name>A0AAW1Z2A7_CULAL</name>
<proteinExistence type="predicted"/>
<gene>
    <name evidence="2" type="ORF">ABG768_014988</name>
</gene>
<dbReference type="AlphaFoldDB" id="A0AAW1Z2A7"/>
<comment type="caution">
    <text evidence="2">The sequence shown here is derived from an EMBL/GenBank/DDBJ whole genome shotgun (WGS) entry which is preliminary data.</text>
</comment>
<protein>
    <submittedName>
        <fullName evidence="2">Uncharacterized protein</fullName>
    </submittedName>
</protein>
<organism evidence="2 3">
    <name type="scientific">Culter alburnus</name>
    <name type="common">Topmouth culter</name>
    <dbReference type="NCBI Taxonomy" id="194366"/>
    <lineage>
        <taxon>Eukaryota</taxon>
        <taxon>Metazoa</taxon>
        <taxon>Chordata</taxon>
        <taxon>Craniata</taxon>
        <taxon>Vertebrata</taxon>
        <taxon>Euteleostomi</taxon>
        <taxon>Actinopterygii</taxon>
        <taxon>Neopterygii</taxon>
        <taxon>Teleostei</taxon>
        <taxon>Ostariophysi</taxon>
        <taxon>Cypriniformes</taxon>
        <taxon>Xenocyprididae</taxon>
        <taxon>Xenocypridinae</taxon>
        <taxon>Culter</taxon>
    </lineage>
</organism>
<keyword evidence="3" id="KW-1185">Reference proteome</keyword>
<feature type="non-terminal residue" evidence="2">
    <location>
        <position position="86"/>
    </location>
</feature>
<accession>A0AAW1Z2A7</accession>
<reference evidence="2 3" key="1">
    <citation type="submission" date="2024-05" db="EMBL/GenBank/DDBJ databases">
        <title>A high-quality chromosomal-level genome assembly of Topmouth culter (Culter alburnus).</title>
        <authorList>
            <person name="Zhao H."/>
        </authorList>
    </citation>
    <scope>NUCLEOTIDE SEQUENCE [LARGE SCALE GENOMIC DNA]</scope>
    <source>
        <strain evidence="2">CATC2023</strain>
        <tissue evidence="2">Muscle</tissue>
    </source>
</reference>
<sequence length="86" mass="9361">WLLFLRPPPNTQSAVMCAKAHQSTDARSERRSSPSPHSYETALGFDVIVCSLRLLRQPVSRTPSPSHPIPTLVGSIMVQAASCSTM</sequence>